<reference evidence="7" key="1">
    <citation type="journal article" date="2014" name="Int. J. Syst. Evol. Microbiol.">
        <title>Complete genome sequence of Corynebacterium casei LMG S-19264T (=DSM 44701T), isolated from a smear-ripened cheese.</title>
        <authorList>
            <consortium name="US DOE Joint Genome Institute (JGI-PGF)"/>
            <person name="Walter F."/>
            <person name="Albersmeier A."/>
            <person name="Kalinowski J."/>
            <person name="Ruckert C."/>
        </authorList>
    </citation>
    <scope>NUCLEOTIDE SEQUENCE</scope>
    <source>
        <strain evidence="7">CGMCC 1.15478</strain>
    </source>
</reference>
<dbReference type="CDD" id="cd03320">
    <property type="entry name" value="OSBS"/>
    <property type="match status" value="1"/>
</dbReference>
<dbReference type="EC" id="4.2.1.113" evidence="5"/>
<name>A0A916ULC9_9ACTN</name>
<dbReference type="SFLD" id="SFLDS00001">
    <property type="entry name" value="Enolase"/>
    <property type="match status" value="1"/>
</dbReference>
<dbReference type="RefSeq" id="WP_188677622.1">
    <property type="nucleotide sequence ID" value="NZ_BMJH01000004.1"/>
</dbReference>
<dbReference type="Pfam" id="PF18374">
    <property type="entry name" value="Enolase_like_N"/>
    <property type="match status" value="1"/>
</dbReference>
<feature type="binding site" evidence="5">
    <location>
        <position position="192"/>
    </location>
    <ligand>
        <name>Mg(2+)</name>
        <dbReference type="ChEBI" id="CHEBI:18420"/>
    </ligand>
</feature>
<comment type="catalytic activity">
    <reaction evidence="5">
        <text>(1R,6R)-6-hydroxy-2-succinyl-cyclohexa-2,4-diene-1-carboxylate = 2-succinylbenzoate + H2O</text>
        <dbReference type="Rhea" id="RHEA:10196"/>
        <dbReference type="ChEBI" id="CHEBI:15377"/>
        <dbReference type="ChEBI" id="CHEBI:18325"/>
        <dbReference type="ChEBI" id="CHEBI:58689"/>
        <dbReference type="EC" id="4.2.1.113"/>
    </reaction>
</comment>
<evidence type="ECO:0000256" key="3">
    <source>
        <dbReference type="ARBA" id="ARBA00022842"/>
    </source>
</evidence>
<dbReference type="InterPro" id="IPR010196">
    <property type="entry name" value="OSB_synthase_MenC1"/>
</dbReference>
<gene>
    <name evidence="5 7" type="primary">menC</name>
    <name evidence="7" type="ORF">GCM10011410_32420</name>
</gene>
<feature type="active site" description="Proton donor" evidence="5">
    <location>
        <position position="116"/>
    </location>
</feature>
<dbReference type="EMBL" id="BMJH01000004">
    <property type="protein sequence ID" value="GGC76641.1"/>
    <property type="molecule type" value="Genomic_DNA"/>
</dbReference>
<keyword evidence="4 5" id="KW-0456">Lyase</keyword>
<evidence type="ECO:0000256" key="4">
    <source>
        <dbReference type="ARBA" id="ARBA00023239"/>
    </source>
</evidence>
<organism evidence="7 8">
    <name type="scientific">Hoyosella rhizosphaerae</name>
    <dbReference type="NCBI Taxonomy" id="1755582"/>
    <lineage>
        <taxon>Bacteria</taxon>
        <taxon>Bacillati</taxon>
        <taxon>Actinomycetota</taxon>
        <taxon>Actinomycetes</taxon>
        <taxon>Mycobacteriales</taxon>
        <taxon>Hoyosellaceae</taxon>
        <taxon>Hoyosella</taxon>
    </lineage>
</organism>
<reference evidence="7" key="2">
    <citation type="submission" date="2020-09" db="EMBL/GenBank/DDBJ databases">
        <authorList>
            <person name="Sun Q."/>
            <person name="Zhou Y."/>
        </authorList>
    </citation>
    <scope>NUCLEOTIDE SEQUENCE</scope>
    <source>
        <strain evidence="7">CGMCC 1.15478</strain>
    </source>
</reference>
<dbReference type="SMART" id="SM00922">
    <property type="entry name" value="MR_MLE"/>
    <property type="match status" value="1"/>
</dbReference>
<protein>
    <recommendedName>
        <fullName evidence="5">o-succinylbenzoate synthase</fullName>
        <shortName evidence="5">OSB synthase</shortName>
        <shortName evidence="5">OSBS</shortName>
        <ecNumber evidence="5">4.2.1.113</ecNumber>
    </recommendedName>
    <alternativeName>
        <fullName evidence="5">4-(2'-carboxyphenyl)-4-oxybutyric acid synthase</fullName>
    </alternativeName>
    <alternativeName>
        <fullName evidence="5">o-succinylbenzoic acid synthase</fullName>
    </alternativeName>
</protein>
<dbReference type="NCBIfam" id="NF002782">
    <property type="entry name" value="PRK02901.1"/>
    <property type="match status" value="1"/>
</dbReference>
<sequence length="331" mass="35536">MNTHFRSAAALPPLAALMDNCHVVTLPMRVRFRGVTHREVMLIEGPFGWGEFAPFPEYGDDEAATWLQSAIAAAWSPRPLAVRAAVEVNATVPAVQPEQVAEVLARFPGATTAKVKVAEKGQTLADDVARVDAVRQLVPSVRVDANGGWTVHEAIAAFSELGPLEYAEQPCRTVDELAELRRQVPTVKIAADESIRRSDDPLRIIEAGAADIAVVKVAPLGGANQVLAIADILSQHNIPVVVSSALDSAIGIAYGVATAAALPQLKFACGLATSRLFADDVAEPPNWDNGRLVVTTPQPDPSALRRLRANHSRQTWWRDRLVRCHAVLAAT</sequence>
<dbReference type="PANTHER" id="PTHR48073:SF2">
    <property type="entry name" value="O-SUCCINYLBENZOATE SYNTHASE"/>
    <property type="match status" value="1"/>
</dbReference>
<keyword evidence="8" id="KW-1185">Reference proteome</keyword>
<feature type="active site" description="Proton acceptor" evidence="5">
    <location>
        <position position="216"/>
    </location>
</feature>
<dbReference type="Gene3D" id="3.20.20.120">
    <property type="entry name" value="Enolase-like C-terminal domain"/>
    <property type="match status" value="1"/>
</dbReference>
<dbReference type="GO" id="GO:0043748">
    <property type="term" value="F:O-succinylbenzoate synthase activity"/>
    <property type="evidence" value="ECO:0007669"/>
    <property type="project" value="UniProtKB-EC"/>
</dbReference>
<dbReference type="InterPro" id="IPR013342">
    <property type="entry name" value="Mandelate_racemase_C"/>
</dbReference>
<accession>A0A916ULC9</accession>
<dbReference type="SUPFAM" id="SSF51604">
    <property type="entry name" value="Enolase C-terminal domain-like"/>
    <property type="match status" value="1"/>
</dbReference>
<dbReference type="AlphaFoldDB" id="A0A916ULC9"/>
<evidence type="ECO:0000313" key="8">
    <source>
        <dbReference type="Proteomes" id="UP000641514"/>
    </source>
</evidence>
<dbReference type="Pfam" id="PF13378">
    <property type="entry name" value="MR_MLE_C"/>
    <property type="match status" value="1"/>
</dbReference>
<comment type="function">
    <text evidence="5">Converts 2-succinyl-6-hydroxy-2,4-cyclohexadiene-1-carboxylate (SHCHC) to 2-succinylbenzoate (OSB).</text>
</comment>
<feature type="binding site" evidence="5">
    <location>
        <position position="168"/>
    </location>
    <ligand>
        <name>Mg(2+)</name>
        <dbReference type="ChEBI" id="CHEBI:18420"/>
    </ligand>
</feature>
<proteinExistence type="inferred from homology"/>
<evidence type="ECO:0000313" key="7">
    <source>
        <dbReference type="EMBL" id="GGC76641.1"/>
    </source>
</evidence>
<feature type="binding site" evidence="5">
    <location>
        <position position="144"/>
    </location>
    <ligand>
        <name>Mg(2+)</name>
        <dbReference type="ChEBI" id="CHEBI:18420"/>
    </ligand>
</feature>
<comment type="cofactor">
    <cofactor evidence="5">
        <name>a divalent metal cation</name>
        <dbReference type="ChEBI" id="CHEBI:60240"/>
    </cofactor>
</comment>
<dbReference type="HAMAP" id="MF_00470">
    <property type="entry name" value="MenC_1"/>
    <property type="match status" value="1"/>
</dbReference>
<keyword evidence="3 5" id="KW-0460">Magnesium</keyword>
<dbReference type="InterPro" id="IPR036849">
    <property type="entry name" value="Enolase-like_C_sf"/>
</dbReference>
<evidence type="ECO:0000256" key="2">
    <source>
        <dbReference type="ARBA" id="ARBA00022723"/>
    </source>
</evidence>
<dbReference type="SFLD" id="SFLDF00009">
    <property type="entry name" value="o-succinylbenzoate_synthase"/>
    <property type="match status" value="1"/>
</dbReference>
<comment type="similarity">
    <text evidence="5">Belongs to the mandelate racemase/muconate lactonizing enzyme family. MenC type 1 subfamily.</text>
</comment>
<dbReference type="Proteomes" id="UP000641514">
    <property type="component" value="Unassembled WGS sequence"/>
</dbReference>
<dbReference type="PANTHER" id="PTHR48073">
    <property type="entry name" value="O-SUCCINYLBENZOATE SYNTHASE-RELATED"/>
    <property type="match status" value="1"/>
</dbReference>
<dbReference type="GO" id="GO:0009234">
    <property type="term" value="P:menaquinone biosynthetic process"/>
    <property type="evidence" value="ECO:0007669"/>
    <property type="project" value="UniProtKB-UniRule"/>
</dbReference>
<comment type="pathway">
    <text evidence="5">Quinol/quinone metabolism; 1,4-dihydroxy-2-naphthoate biosynthesis; 1,4-dihydroxy-2-naphthoate from chorismate: step 4/7.</text>
</comment>
<evidence type="ECO:0000256" key="5">
    <source>
        <dbReference type="HAMAP-Rule" id="MF_00470"/>
    </source>
</evidence>
<comment type="caution">
    <text evidence="7">The sequence shown here is derived from an EMBL/GenBank/DDBJ whole genome shotgun (WGS) entry which is preliminary data.</text>
</comment>
<evidence type="ECO:0000256" key="1">
    <source>
        <dbReference type="ARBA" id="ARBA00022428"/>
    </source>
</evidence>
<evidence type="ECO:0000259" key="6">
    <source>
        <dbReference type="SMART" id="SM00922"/>
    </source>
</evidence>
<dbReference type="SFLD" id="SFLDG00180">
    <property type="entry name" value="muconate_cycloisomerase"/>
    <property type="match status" value="1"/>
</dbReference>
<keyword evidence="2 5" id="KW-0479">Metal-binding</keyword>
<keyword evidence="1 5" id="KW-0474">Menaquinone biosynthesis</keyword>
<dbReference type="InterPro" id="IPR029065">
    <property type="entry name" value="Enolase_C-like"/>
</dbReference>
<dbReference type="GO" id="GO:0000287">
    <property type="term" value="F:magnesium ion binding"/>
    <property type="evidence" value="ECO:0007669"/>
    <property type="project" value="UniProtKB-UniRule"/>
</dbReference>
<feature type="domain" description="Mandelate racemase/muconate lactonizing enzyme C-terminal" evidence="6">
    <location>
        <begin position="97"/>
        <end position="187"/>
    </location>
</feature>
<comment type="pathway">
    <text evidence="5">Quinol/quinone metabolism; menaquinone biosynthesis.</text>
</comment>